<comment type="caution">
    <text evidence="1">The sequence shown here is derived from an EMBL/GenBank/DDBJ whole genome shotgun (WGS) entry which is preliminary data.</text>
</comment>
<proteinExistence type="predicted"/>
<dbReference type="EMBL" id="JBHSOF010000008">
    <property type="protein sequence ID" value="MFC5663116.1"/>
    <property type="molecule type" value="Genomic_DNA"/>
</dbReference>
<accession>A0ABW0X1Z0</accession>
<dbReference type="RefSeq" id="WP_380224770.1">
    <property type="nucleotide sequence ID" value="NZ_JBHSOF010000008.1"/>
</dbReference>
<keyword evidence="2" id="KW-1185">Reference proteome</keyword>
<organism evidence="1 2">
    <name type="scientific">Kitasatospora misakiensis</name>
    <dbReference type="NCBI Taxonomy" id="67330"/>
    <lineage>
        <taxon>Bacteria</taxon>
        <taxon>Bacillati</taxon>
        <taxon>Actinomycetota</taxon>
        <taxon>Actinomycetes</taxon>
        <taxon>Kitasatosporales</taxon>
        <taxon>Streptomycetaceae</taxon>
        <taxon>Kitasatospora</taxon>
    </lineage>
</organism>
<evidence type="ECO:0000313" key="2">
    <source>
        <dbReference type="Proteomes" id="UP001595975"/>
    </source>
</evidence>
<gene>
    <name evidence="1" type="ORF">ACFP3U_08985</name>
</gene>
<evidence type="ECO:0000313" key="1">
    <source>
        <dbReference type="EMBL" id="MFC5663116.1"/>
    </source>
</evidence>
<dbReference type="Pfam" id="PF20199">
    <property type="entry name" value="RepSA"/>
    <property type="match status" value="1"/>
</dbReference>
<name>A0ABW0X1Z0_9ACTN</name>
<dbReference type="InterPro" id="IPR036410">
    <property type="entry name" value="HSP_DnaJ_Cys-rich_dom_sf"/>
</dbReference>
<protein>
    <submittedName>
        <fullName evidence="1">Replication initiator</fullName>
    </submittedName>
</protein>
<dbReference type="InterPro" id="IPR046828">
    <property type="entry name" value="RepSA"/>
</dbReference>
<dbReference type="SUPFAM" id="SSF57938">
    <property type="entry name" value="DnaJ/Hsp40 cysteine-rich domain"/>
    <property type="match status" value="1"/>
</dbReference>
<dbReference type="Proteomes" id="UP001595975">
    <property type="component" value="Unassembled WGS sequence"/>
</dbReference>
<sequence>MVALDLRHVASPAVRDLIHLVNLHDFDRAHQQIDRLGGCTEPVRLLGQTTTIDTATGEILRSYTTADEPTGSLLTACGNRRASRCPACSRVYAADTFQLIRAGLTGGKNVPDTVRTHPRVFATLTAPSFGPVHNRPTDPGGALRPCRCGKRHEPADALLGTPLDPKTYDYPGAVLFNAHASALWARFTIYLRREIAARLGLTQKAARAVLRVSFAKVAEYQKRGLVHFHAVIRLDGPDGSTQPPPPSATVTLLADAIRAAAARVSISVVSDAVGERELAWGEQLDVREVAAFGTDAELTDHAVAAYVAKYATKSADSSGALDRALFCRPCQGRGMTLAAHGTPITCTACGGTGQARPLPRLAVERHVRQMIRTCWELGKRPEFADLKLWKWAHMLGFRGHFSTKSRCYSVTLGQLRDARRTWRTEQARTHTGLPDLDPNTTLVIGHWTYHGSGYSPGAELLAATVWHRREAERQFTAEGGPS</sequence>
<reference evidence="2" key="1">
    <citation type="journal article" date="2019" name="Int. J. Syst. Evol. Microbiol.">
        <title>The Global Catalogue of Microorganisms (GCM) 10K type strain sequencing project: providing services to taxonomists for standard genome sequencing and annotation.</title>
        <authorList>
            <consortium name="The Broad Institute Genomics Platform"/>
            <consortium name="The Broad Institute Genome Sequencing Center for Infectious Disease"/>
            <person name="Wu L."/>
            <person name="Ma J."/>
        </authorList>
    </citation>
    <scope>NUCLEOTIDE SEQUENCE [LARGE SCALE GENOMIC DNA]</scope>
    <source>
        <strain evidence="2">CGMCC 4.1437</strain>
    </source>
</reference>